<dbReference type="Pfam" id="PF00561">
    <property type="entry name" value="Abhydrolase_1"/>
    <property type="match status" value="1"/>
</dbReference>
<dbReference type="InterPro" id="IPR029058">
    <property type="entry name" value="AB_hydrolase_fold"/>
</dbReference>
<dbReference type="STRING" id="1236220.SAMN04488112_12513"/>
<evidence type="ECO:0000313" key="2">
    <source>
        <dbReference type="EMBL" id="SDC97753.1"/>
    </source>
</evidence>
<dbReference type="Proteomes" id="UP000199387">
    <property type="component" value="Unassembled WGS sequence"/>
</dbReference>
<organism evidence="2 3">
    <name type="scientific">Melghirimyces thermohalophilus</name>
    <dbReference type="NCBI Taxonomy" id="1236220"/>
    <lineage>
        <taxon>Bacteria</taxon>
        <taxon>Bacillati</taxon>
        <taxon>Bacillota</taxon>
        <taxon>Bacilli</taxon>
        <taxon>Bacillales</taxon>
        <taxon>Thermoactinomycetaceae</taxon>
        <taxon>Melghirimyces</taxon>
    </lineage>
</organism>
<dbReference type="Gene3D" id="3.40.50.1820">
    <property type="entry name" value="alpha/beta hydrolase"/>
    <property type="match status" value="1"/>
</dbReference>
<dbReference type="RefSeq" id="WP_091572902.1">
    <property type="nucleotide sequence ID" value="NZ_FMZA01000025.1"/>
</dbReference>
<dbReference type="InterPro" id="IPR000073">
    <property type="entry name" value="AB_hydrolase_1"/>
</dbReference>
<feature type="domain" description="AB hydrolase-1" evidence="1">
    <location>
        <begin position="31"/>
        <end position="273"/>
    </location>
</feature>
<dbReference type="OrthoDB" id="9808398at2"/>
<dbReference type="PANTHER" id="PTHR46438">
    <property type="entry name" value="ALPHA/BETA-HYDROLASES SUPERFAMILY PROTEIN"/>
    <property type="match status" value="1"/>
</dbReference>
<protein>
    <submittedName>
        <fullName evidence="2">Pimeloyl-ACP methyl ester carboxylesterase</fullName>
    </submittedName>
</protein>
<dbReference type="AlphaFoldDB" id="A0A1G6QZY0"/>
<keyword evidence="3" id="KW-1185">Reference proteome</keyword>
<dbReference type="SUPFAM" id="SSF53474">
    <property type="entry name" value="alpha/beta-Hydrolases"/>
    <property type="match status" value="1"/>
</dbReference>
<evidence type="ECO:0000259" key="1">
    <source>
        <dbReference type="Pfam" id="PF00561"/>
    </source>
</evidence>
<sequence length="289" mass="32538">MLSNSSQINSFELNINKIIVRCYTAGETGSPVILLHGAGVDSANISWNEVIGPLSKTHRVFAPDLPGYGASDKPDIEYSLSFYMDFLKQFMNTLNLNQASLIGLSLGGGISLGFALEYPLRVDKLILVDAWGLFNKLPFHRLSYWYTKSFFNELSYKLSGKSRRFVKWTLLNSLFGNPNKLSEQLVDEVHEALKAHDAGKAFISFQRSEITKTGLRTNLAGRFSEIKNPTLIVHGTDDMSVPVKYAKEAHDGIQGSEIYLMEGCKHWPQKERPDEFTKVITKFLLKEYS</sequence>
<dbReference type="InterPro" id="IPR000639">
    <property type="entry name" value="Epox_hydrolase-like"/>
</dbReference>
<evidence type="ECO:0000313" key="3">
    <source>
        <dbReference type="Proteomes" id="UP000199387"/>
    </source>
</evidence>
<dbReference type="PANTHER" id="PTHR46438:SF11">
    <property type="entry name" value="LIPASE-RELATED"/>
    <property type="match status" value="1"/>
</dbReference>
<dbReference type="PRINTS" id="PR00412">
    <property type="entry name" value="EPOXHYDRLASE"/>
</dbReference>
<name>A0A1G6QZY0_9BACL</name>
<gene>
    <name evidence="2" type="ORF">SAMN04488112_12513</name>
</gene>
<dbReference type="GO" id="GO:0003824">
    <property type="term" value="F:catalytic activity"/>
    <property type="evidence" value="ECO:0007669"/>
    <property type="project" value="InterPro"/>
</dbReference>
<reference evidence="2 3" key="1">
    <citation type="submission" date="2016-10" db="EMBL/GenBank/DDBJ databases">
        <authorList>
            <person name="de Groot N.N."/>
        </authorList>
    </citation>
    <scope>NUCLEOTIDE SEQUENCE [LARGE SCALE GENOMIC DNA]</scope>
    <source>
        <strain evidence="2 3">DSM 45514</strain>
    </source>
</reference>
<accession>A0A1G6QZY0</accession>
<dbReference type="PRINTS" id="PR00111">
    <property type="entry name" value="ABHYDROLASE"/>
</dbReference>
<proteinExistence type="predicted"/>
<dbReference type="EMBL" id="FMZA01000025">
    <property type="protein sequence ID" value="SDC97753.1"/>
    <property type="molecule type" value="Genomic_DNA"/>
</dbReference>